<feature type="domain" description="Glucose-methanol-choline oxidoreductase N-terminal" evidence="5">
    <location>
        <begin position="265"/>
        <end position="279"/>
    </location>
</feature>
<gene>
    <name evidence="6" type="ORF">N9A08_14760</name>
</gene>
<evidence type="ECO:0000256" key="2">
    <source>
        <dbReference type="ARBA" id="ARBA00010790"/>
    </source>
</evidence>
<dbReference type="EMBL" id="CP106856">
    <property type="protein sequence ID" value="UYB35856.1"/>
    <property type="molecule type" value="Genomic_DNA"/>
</dbReference>
<evidence type="ECO:0000256" key="4">
    <source>
        <dbReference type="ARBA" id="ARBA00022827"/>
    </source>
</evidence>
<dbReference type="Proteomes" id="UP001063368">
    <property type="component" value="Chromosome"/>
</dbReference>
<dbReference type="Pfam" id="PF05199">
    <property type="entry name" value="GMC_oxred_C"/>
    <property type="match status" value="1"/>
</dbReference>
<keyword evidence="3" id="KW-0285">Flavoprotein</keyword>
<comment type="cofactor">
    <cofactor evidence="1">
        <name>FAD</name>
        <dbReference type="ChEBI" id="CHEBI:57692"/>
    </cofactor>
</comment>
<dbReference type="PIRSF" id="PIRSF000137">
    <property type="entry name" value="Alcohol_oxidase"/>
    <property type="match status" value="1"/>
</dbReference>
<sequence length="519" mass="56186">MPAWNYIIVGGGSAGAVLAARLSEDPKCSVLLLEAGPDYRAADTPKEFRDRTKGLGLALEAPRNDLNPDFYWQGITATRAAGQQPFPYRRGRGLGGSSTVNGLYAIRGVPDDFVEWERLGAVGWSPETMLAAYCRIEDEHDFPRSPHHGKDGPTPVYREPEAGWGGVDRALRAAAMDAGHPWQPDHNEPRATGVSPMAMNIRNGQRVGTNHAYIDPARGRPNLTIRGGVFADRVTFEGTTATGVVDADGAVHGLLHGGEVILSAGSCGSPAILMRSGIGRVEDLAEAGVRQVADLPVGRGAQDHAVTFVELPVRPEAQTCVANRPTNVVLRYSSGFPGSRTNDMMIMATNHNYWFGKETAGLAVSLEQPLSRGRMLLRSADPHADPHFELNLLSDPLDMARVKDGLDRARRLMEHQAFQSIATGPATWPRDDGEIQASVKDTMHLTSTVRMGDRESPDTVVDPQCRVLGMEGLRVVDASIMPTVVSANTYLTVLALADEFTQRLLRERDTLATAYEGRA</sequence>
<dbReference type="Pfam" id="PF00732">
    <property type="entry name" value="GMC_oxred_N"/>
    <property type="match status" value="1"/>
</dbReference>
<proteinExistence type="inferred from homology"/>
<dbReference type="SUPFAM" id="SSF54373">
    <property type="entry name" value="FAD-linked reductases, C-terminal domain"/>
    <property type="match status" value="1"/>
</dbReference>
<dbReference type="PANTHER" id="PTHR11552">
    <property type="entry name" value="GLUCOSE-METHANOL-CHOLINE GMC OXIDOREDUCTASE"/>
    <property type="match status" value="1"/>
</dbReference>
<evidence type="ECO:0000256" key="3">
    <source>
        <dbReference type="ARBA" id="ARBA00022630"/>
    </source>
</evidence>
<dbReference type="InterPro" id="IPR000172">
    <property type="entry name" value="GMC_OxRdtase_N"/>
</dbReference>
<evidence type="ECO:0000259" key="5">
    <source>
        <dbReference type="PROSITE" id="PS00624"/>
    </source>
</evidence>
<reference evidence="6" key="1">
    <citation type="submission" date="2022-09" db="EMBL/GenBank/DDBJ databases">
        <authorList>
            <person name="Li D."/>
            <person name="Cheng J."/>
            <person name="Li Y."/>
        </authorList>
    </citation>
    <scope>NUCLEOTIDE SEQUENCE</scope>
    <source>
        <strain evidence="6">DL</strain>
    </source>
</reference>
<dbReference type="SUPFAM" id="SSF51905">
    <property type="entry name" value="FAD/NAD(P)-binding domain"/>
    <property type="match status" value="1"/>
</dbReference>
<evidence type="ECO:0000313" key="7">
    <source>
        <dbReference type="Proteomes" id="UP001063368"/>
    </source>
</evidence>
<dbReference type="InterPro" id="IPR012132">
    <property type="entry name" value="GMC_OxRdtase"/>
</dbReference>
<accession>A0ABY6FRM7</accession>
<dbReference type="Gene3D" id="3.50.50.60">
    <property type="entry name" value="FAD/NAD(P)-binding domain"/>
    <property type="match status" value="1"/>
</dbReference>
<keyword evidence="4" id="KW-0274">FAD</keyword>
<protein>
    <submittedName>
        <fullName evidence="6">GMC family oxidoreductase N-terminal domain-containing protein</fullName>
    </submittedName>
</protein>
<dbReference type="InterPro" id="IPR007867">
    <property type="entry name" value="GMC_OxRtase_C"/>
</dbReference>
<dbReference type="Gene3D" id="3.30.410.40">
    <property type="match status" value="1"/>
</dbReference>
<organism evidence="6 7">
    <name type="scientific">Arthrobacter koreensis</name>
    <dbReference type="NCBI Taxonomy" id="199136"/>
    <lineage>
        <taxon>Bacteria</taxon>
        <taxon>Bacillati</taxon>
        <taxon>Actinomycetota</taxon>
        <taxon>Actinomycetes</taxon>
        <taxon>Micrococcales</taxon>
        <taxon>Micrococcaceae</taxon>
        <taxon>Arthrobacter</taxon>
    </lineage>
</organism>
<name>A0ABY6FRM7_9MICC</name>
<evidence type="ECO:0000256" key="1">
    <source>
        <dbReference type="ARBA" id="ARBA00001974"/>
    </source>
</evidence>
<dbReference type="RefSeq" id="WP_263127738.1">
    <property type="nucleotide sequence ID" value="NZ_CP106856.1"/>
</dbReference>
<comment type="similarity">
    <text evidence="2">Belongs to the GMC oxidoreductase family.</text>
</comment>
<dbReference type="PANTHER" id="PTHR11552:SF147">
    <property type="entry name" value="CHOLINE DEHYDROGENASE, MITOCHONDRIAL"/>
    <property type="match status" value="1"/>
</dbReference>
<dbReference type="PROSITE" id="PS00624">
    <property type="entry name" value="GMC_OXRED_2"/>
    <property type="match status" value="1"/>
</dbReference>
<evidence type="ECO:0000313" key="6">
    <source>
        <dbReference type="EMBL" id="UYB35856.1"/>
    </source>
</evidence>
<dbReference type="InterPro" id="IPR036188">
    <property type="entry name" value="FAD/NAD-bd_sf"/>
</dbReference>
<keyword evidence="7" id="KW-1185">Reference proteome</keyword>